<keyword evidence="3" id="KW-1185">Reference proteome</keyword>
<comment type="caution">
    <text evidence="2">The sequence shown here is derived from an EMBL/GenBank/DDBJ whole genome shotgun (WGS) entry which is preliminary data.</text>
</comment>
<gene>
    <name evidence="2" type="ORF">FPZ47_25890</name>
</gene>
<feature type="region of interest" description="Disordered" evidence="1">
    <location>
        <begin position="47"/>
        <end position="71"/>
    </location>
</feature>
<dbReference type="AlphaFoldDB" id="A0A557WXE9"/>
<dbReference type="Proteomes" id="UP000320513">
    <property type="component" value="Unassembled WGS sequence"/>
</dbReference>
<accession>A0A557WXE9</accession>
<evidence type="ECO:0000313" key="3">
    <source>
        <dbReference type="Proteomes" id="UP000320513"/>
    </source>
</evidence>
<dbReference type="RefSeq" id="WP_144956897.1">
    <property type="nucleotide sequence ID" value="NZ_VMQU01000194.1"/>
</dbReference>
<name>A0A557WXE9_9MYCO</name>
<reference evidence="2 3" key="1">
    <citation type="submission" date="2019-07" db="EMBL/GenBank/DDBJ databases">
        <title>New Mycobacterium species.</title>
        <authorList>
            <person name="Tortoli E."/>
            <person name="Ghielmetti G."/>
            <person name="Friedel U."/>
            <person name="Trovato A."/>
        </authorList>
    </citation>
    <scope>NUCLEOTIDE SEQUENCE [LARGE SCALE GENOMIC DNA]</scope>
    <source>
        <strain evidence="2 3">16-83</strain>
    </source>
</reference>
<protein>
    <submittedName>
        <fullName evidence="2">Uncharacterized protein</fullName>
    </submittedName>
</protein>
<organism evidence="2 3">
    <name type="scientific">Mycobacterium helveticum</name>
    <dbReference type="NCBI Taxonomy" id="2592811"/>
    <lineage>
        <taxon>Bacteria</taxon>
        <taxon>Bacillati</taxon>
        <taxon>Actinomycetota</taxon>
        <taxon>Actinomycetes</taxon>
        <taxon>Mycobacteriales</taxon>
        <taxon>Mycobacteriaceae</taxon>
        <taxon>Mycobacterium</taxon>
    </lineage>
</organism>
<evidence type="ECO:0000256" key="1">
    <source>
        <dbReference type="SAM" id="MobiDB-lite"/>
    </source>
</evidence>
<proteinExistence type="predicted"/>
<sequence length="101" mass="10805">MGSYVDAEFLCPKRIGVAVCRRAAFSAANAALTSVADRVAQAHFSPPLTSKPVTANEYRQASTGDARDVGSFSSSHPANFFLGTCHIHPIHPDVLTTSLMW</sequence>
<dbReference type="EMBL" id="VMQU01000194">
    <property type="protein sequence ID" value="TVS77956.1"/>
    <property type="molecule type" value="Genomic_DNA"/>
</dbReference>
<evidence type="ECO:0000313" key="2">
    <source>
        <dbReference type="EMBL" id="TVS77956.1"/>
    </source>
</evidence>
<feature type="compositionally biased region" description="Polar residues" evidence="1">
    <location>
        <begin position="47"/>
        <end position="63"/>
    </location>
</feature>